<name>A0A5M9WLQ0_PAEAM</name>
<protein>
    <submittedName>
        <fullName evidence="2">Helix-turn-helix transcriptional regulator</fullName>
    </submittedName>
</protein>
<dbReference type="InterPro" id="IPR010982">
    <property type="entry name" value="Lambda_DNA-bd_dom_sf"/>
</dbReference>
<dbReference type="SUPFAM" id="SSF47413">
    <property type="entry name" value="lambda repressor-like DNA-binding domains"/>
    <property type="match status" value="1"/>
</dbReference>
<proteinExistence type="predicted"/>
<dbReference type="Pfam" id="PF01381">
    <property type="entry name" value="HTH_3"/>
    <property type="match status" value="1"/>
</dbReference>
<evidence type="ECO:0000313" key="2">
    <source>
        <dbReference type="EMBL" id="KAA8782485.1"/>
    </source>
</evidence>
<dbReference type="AlphaFoldDB" id="A0A5M9WLQ0"/>
<gene>
    <name evidence="2" type="ORF">EC604_01300</name>
</gene>
<dbReference type="PROSITE" id="PS50943">
    <property type="entry name" value="HTH_CROC1"/>
    <property type="match status" value="1"/>
</dbReference>
<organism evidence="2 3">
    <name type="scientific">Paenibacillus amylolyticus</name>
    <dbReference type="NCBI Taxonomy" id="1451"/>
    <lineage>
        <taxon>Bacteria</taxon>
        <taxon>Bacillati</taxon>
        <taxon>Bacillota</taxon>
        <taxon>Bacilli</taxon>
        <taxon>Bacillales</taxon>
        <taxon>Paenibacillaceae</taxon>
        <taxon>Paenibacillus</taxon>
    </lineage>
</organism>
<evidence type="ECO:0000259" key="1">
    <source>
        <dbReference type="PROSITE" id="PS50943"/>
    </source>
</evidence>
<feature type="domain" description="HTH cro/C1-type" evidence="1">
    <location>
        <begin position="11"/>
        <end position="65"/>
    </location>
</feature>
<accession>A0A5M9WLQ0</accession>
<dbReference type="CDD" id="cd00093">
    <property type="entry name" value="HTH_XRE"/>
    <property type="match status" value="1"/>
</dbReference>
<dbReference type="GO" id="GO:0003677">
    <property type="term" value="F:DNA binding"/>
    <property type="evidence" value="ECO:0007669"/>
    <property type="project" value="InterPro"/>
</dbReference>
<dbReference type="InterPro" id="IPR001387">
    <property type="entry name" value="Cro/C1-type_HTH"/>
</dbReference>
<dbReference type="EMBL" id="RIAS01000001">
    <property type="protein sequence ID" value="KAA8782485.1"/>
    <property type="molecule type" value="Genomic_DNA"/>
</dbReference>
<evidence type="ECO:0000313" key="3">
    <source>
        <dbReference type="Proteomes" id="UP000323664"/>
    </source>
</evidence>
<dbReference type="OrthoDB" id="2472497at2"/>
<dbReference type="Proteomes" id="UP000323664">
    <property type="component" value="Unassembled WGS sequence"/>
</dbReference>
<comment type="caution">
    <text evidence="2">The sequence shown here is derived from an EMBL/GenBank/DDBJ whole genome shotgun (WGS) entry which is preliminary data.</text>
</comment>
<dbReference type="Gene3D" id="1.10.260.40">
    <property type="entry name" value="lambda repressor-like DNA-binding domains"/>
    <property type="match status" value="1"/>
</dbReference>
<sequence>MVEVTRGRCLLQFWLDHRQMTQAEFSRRSGWSKRMVSFIATGRSMMNPEAMYLAAQILGIQMEELYEWKVTK</sequence>
<dbReference type="SMART" id="SM00530">
    <property type="entry name" value="HTH_XRE"/>
    <property type="match status" value="1"/>
</dbReference>
<reference evidence="2 3" key="1">
    <citation type="journal article" date="2019" name="J. Ind. Microbiol. Biotechnol.">
        <title>Paenibacillus amylolyticus 27C64 has a diverse set of carbohydrate-active enzymes and complete pectin deconstruction system.</title>
        <authorList>
            <person name="Keggi C."/>
            <person name="Doran-Peterson J."/>
        </authorList>
    </citation>
    <scope>NUCLEOTIDE SEQUENCE [LARGE SCALE GENOMIC DNA]</scope>
    <source>
        <strain evidence="2 3">27C64</strain>
    </source>
</reference>